<keyword evidence="3" id="KW-1185">Reference proteome</keyword>
<gene>
    <name evidence="2" type="ORF">RclHR1_10330006</name>
</gene>
<sequence length="186" mass="22257">MKQSLQTESETIELINNQSEEKKLNEKSDEELDEKLNKELCKESDEESNKKSAEYVWLKKLGFISQLRKKGIYFNSYEHSDILEYRSVFFKKMEEFEKLMLIFEGDNMEQKDLILSNKEKLHIFVIYDECLFYTNDDHPIIWASLGKPPLRKKRQEKLIMISDFFLETIGYLKLTDKQAKKYPEIS</sequence>
<accession>A0A2Z6QTJ0</accession>
<organism evidence="2 3">
    <name type="scientific">Rhizophagus clarus</name>
    <dbReference type="NCBI Taxonomy" id="94130"/>
    <lineage>
        <taxon>Eukaryota</taxon>
        <taxon>Fungi</taxon>
        <taxon>Fungi incertae sedis</taxon>
        <taxon>Mucoromycota</taxon>
        <taxon>Glomeromycotina</taxon>
        <taxon>Glomeromycetes</taxon>
        <taxon>Glomerales</taxon>
        <taxon>Glomeraceae</taxon>
        <taxon>Rhizophagus</taxon>
    </lineage>
</organism>
<protein>
    <submittedName>
        <fullName evidence="2">Uncharacterized protein</fullName>
    </submittedName>
</protein>
<dbReference type="PANTHER" id="PTHR35871">
    <property type="entry name" value="EXPRESSED PROTEIN"/>
    <property type="match status" value="1"/>
</dbReference>
<feature type="compositionally biased region" description="Basic and acidic residues" evidence="1">
    <location>
        <begin position="34"/>
        <end position="44"/>
    </location>
</feature>
<proteinExistence type="predicted"/>
<dbReference type="PANTHER" id="PTHR35871:SF1">
    <property type="entry name" value="CXC1-LIKE CYSTEINE CLUSTER ASSOCIATED WITH KDZ TRANSPOSASES DOMAIN-CONTAINING PROTEIN"/>
    <property type="match status" value="1"/>
</dbReference>
<dbReference type="AlphaFoldDB" id="A0A2Z6QTJ0"/>
<comment type="caution">
    <text evidence="2">The sequence shown here is derived from an EMBL/GenBank/DDBJ whole genome shotgun (WGS) entry which is preliminary data.</text>
</comment>
<dbReference type="EMBL" id="BEXD01000040">
    <property type="protein sequence ID" value="GBB83636.1"/>
    <property type="molecule type" value="Genomic_DNA"/>
</dbReference>
<feature type="compositionally biased region" description="Polar residues" evidence="1">
    <location>
        <begin position="1"/>
        <end position="18"/>
    </location>
</feature>
<name>A0A2Z6QTJ0_9GLOM</name>
<reference evidence="2 3" key="1">
    <citation type="submission" date="2017-11" db="EMBL/GenBank/DDBJ databases">
        <title>The genome of Rhizophagus clarus HR1 reveals common genetic basis of auxotrophy among arbuscular mycorrhizal fungi.</title>
        <authorList>
            <person name="Kobayashi Y."/>
        </authorList>
    </citation>
    <scope>NUCLEOTIDE SEQUENCE [LARGE SCALE GENOMIC DNA]</scope>
    <source>
        <strain evidence="2 3">HR1</strain>
    </source>
</reference>
<evidence type="ECO:0000256" key="1">
    <source>
        <dbReference type="SAM" id="MobiDB-lite"/>
    </source>
</evidence>
<evidence type="ECO:0000313" key="3">
    <source>
        <dbReference type="Proteomes" id="UP000247702"/>
    </source>
</evidence>
<dbReference type="Proteomes" id="UP000247702">
    <property type="component" value="Unassembled WGS sequence"/>
</dbReference>
<feature type="region of interest" description="Disordered" evidence="1">
    <location>
        <begin position="1"/>
        <end position="44"/>
    </location>
</feature>
<evidence type="ECO:0000313" key="2">
    <source>
        <dbReference type="EMBL" id="GBB83636.1"/>
    </source>
</evidence>